<keyword evidence="2" id="KW-1185">Reference proteome</keyword>
<reference evidence="1 2" key="1">
    <citation type="submission" date="2019-06" db="EMBL/GenBank/DDBJ databases">
        <title>New taxonomy in bacterial strain CC-CFT640, isolated from vineyard.</title>
        <authorList>
            <person name="Lin S.-Y."/>
            <person name="Tsai C.-F."/>
            <person name="Young C.-C."/>
        </authorList>
    </citation>
    <scope>NUCLEOTIDE SEQUENCE [LARGE SCALE GENOMIC DNA]</scope>
    <source>
        <strain evidence="1 2">CC-CFT640</strain>
    </source>
</reference>
<organism evidence="1 2">
    <name type="scientific">Vineibacter terrae</name>
    <dbReference type="NCBI Taxonomy" id="2586908"/>
    <lineage>
        <taxon>Bacteria</taxon>
        <taxon>Pseudomonadati</taxon>
        <taxon>Pseudomonadota</taxon>
        <taxon>Alphaproteobacteria</taxon>
        <taxon>Hyphomicrobiales</taxon>
        <taxon>Vineibacter</taxon>
    </lineage>
</organism>
<dbReference type="RefSeq" id="WP_147849683.1">
    <property type="nucleotide sequence ID" value="NZ_VDUZ01000032.1"/>
</dbReference>
<dbReference type="AlphaFoldDB" id="A0A5C8PGV1"/>
<proteinExistence type="predicted"/>
<sequence>MSEAEREPVHVRHDLMRKAGADTVYAIQRSSTLLGHPVDQLEVAIGGVAGALACAIETWCRAHGQPIRSARDLHREKVREIGIWIIERTVEGWPAKAADPKR</sequence>
<dbReference type="EMBL" id="VDUZ01000032">
    <property type="protein sequence ID" value="TXL72524.1"/>
    <property type="molecule type" value="Genomic_DNA"/>
</dbReference>
<evidence type="ECO:0000313" key="2">
    <source>
        <dbReference type="Proteomes" id="UP000321638"/>
    </source>
</evidence>
<name>A0A5C8PGV1_9HYPH</name>
<accession>A0A5C8PGV1</accession>
<gene>
    <name evidence="1" type="ORF">FHP25_24835</name>
</gene>
<comment type="caution">
    <text evidence="1">The sequence shown here is derived from an EMBL/GenBank/DDBJ whole genome shotgun (WGS) entry which is preliminary data.</text>
</comment>
<evidence type="ECO:0000313" key="1">
    <source>
        <dbReference type="EMBL" id="TXL72524.1"/>
    </source>
</evidence>
<protein>
    <submittedName>
        <fullName evidence="1">Uncharacterized protein</fullName>
    </submittedName>
</protein>
<dbReference type="Proteomes" id="UP000321638">
    <property type="component" value="Unassembled WGS sequence"/>
</dbReference>